<comment type="caution">
    <text evidence="1">The sequence shown here is derived from an EMBL/GenBank/DDBJ whole genome shotgun (WGS) entry which is preliminary data.</text>
</comment>
<proteinExistence type="predicted"/>
<accession>A0A645IJF6</accession>
<reference evidence="1" key="1">
    <citation type="submission" date="2019-08" db="EMBL/GenBank/DDBJ databases">
        <authorList>
            <person name="Kucharzyk K."/>
            <person name="Murdoch R.W."/>
            <person name="Higgins S."/>
            <person name="Loffler F."/>
        </authorList>
    </citation>
    <scope>NUCLEOTIDE SEQUENCE</scope>
</reference>
<organism evidence="1">
    <name type="scientific">bioreactor metagenome</name>
    <dbReference type="NCBI Taxonomy" id="1076179"/>
    <lineage>
        <taxon>unclassified sequences</taxon>
        <taxon>metagenomes</taxon>
        <taxon>ecological metagenomes</taxon>
    </lineage>
</organism>
<sequence>MVSGMDGDRLMLAVVDDGCVTVPSERVQLRSTGLRPIQPQLPGDAIGILVAAAREVDEDVLLLGHIAGRVLHRCAGAEHLALADGLQPAVELLVDGHAAEADAVAVLCMGGQRA</sequence>
<name>A0A645IJF6_9ZZZZ</name>
<dbReference type="EMBL" id="VSSQ01115902">
    <property type="protein sequence ID" value="MPN51126.1"/>
    <property type="molecule type" value="Genomic_DNA"/>
</dbReference>
<evidence type="ECO:0000313" key="1">
    <source>
        <dbReference type="EMBL" id="MPN51126.1"/>
    </source>
</evidence>
<dbReference type="AlphaFoldDB" id="A0A645IJF6"/>
<gene>
    <name evidence="1" type="ORF">SDC9_198768</name>
</gene>
<protein>
    <submittedName>
        <fullName evidence="1">Uncharacterized protein</fullName>
    </submittedName>
</protein>